<dbReference type="AlphaFoldDB" id="K1SSR4"/>
<dbReference type="InterPro" id="IPR013159">
    <property type="entry name" value="DnaA_C"/>
</dbReference>
<dbReference type="SUPFAM" id="SSF48295">
    <property type="entry name" value="TrpR-like"/>
    <property type="match status" value="1"/>
</dbReference>
<dbReference type="GO" id="GO:0003688">
    <property type="term" value="F:DNA replication origin binding"/>
    <property type="evidence" value="ECO:0007669"/>
    <property type="project" value="InterPro"/>
</dbReference>
<evidence type="ECO:0000259" key="1">
    <source>
        <dbReference type="SMART" id="SM00760"/>
    </source>
</evidence>
<dbReference type="EMBL" id="AJWZ01007431">
    <property type="protein sequence ID" value="EKC56920.1"/>
    <property type="molecule type" value="Genomic_DNA"/>
</dbReference>
<dbReference type="GO" id="GO:0006270">
    <property type="term" value="P:DNA replication initiation"/>
    <property type="evidence" value="ECO:0007669"/>
    <property type="project" value="InterPro"/>
</dbReference>
<reference evidence="2" key="1">
    <citation type="journal article" date="2013" name="Environ. Microbiol.">
        <title>Microbiota from the distal guts of lean and obese adolescents exhibit partial functional redundancy besides clear differences in community structure.</title>
        <authorList>
            <person name="Ferrer M."/>
            <person name="Ruiz A."/>
            <person name="Lanza F."/>
            <person name="Haange S.B."/>
            <person name="Oberbach A."/>
            <person name="Till H."/>
            <person name="Bargiela R."/>
            <person name="Campoy C."/>
            <person name="Segura M.T."/>
            <person name="Richter M."/>
            <person name="von Bergen M."/>
            <person name="Seifert J."/>
            <person name="Suarez A."/>
        </authorList>
    </citation>
    <scope>NUCLEOTIDE SEQUENCE</scope>
</reference>
<feature type="domain" description="Chromosomal replication initiator DnaA C-terminal" evidence="1">
    <location>
        <begin position="1"/>
        <end position="56"/>
    </location>
</feature>
<sequence length="81" mass="9304">MNPKDLRGSKRSNDITFPRQIAMYLCRNVANMSLPQIGKDFGKRDHTTVMHACNKIEKDIKESKETKLIVESVKNILLESK</sequence>
<dbReference type="InterPro" id="IPR018312">
    <property type="entry name" value="Chromosome_initiator_DnaA_CS"/>
</dbReference>
<protein>
    <submittedName>
        <fullName evidence="2">Protein containing Chromosomal replication initiator domain protein</fullName>
    </submittedName>
</protein>
<dbReference type="GO" id="GO:0005886">
    <property type="term" value="C:plasma membrane"/>
    <property type="evidence" value="ECO:0007669"/>
    <property type="project" value="TreeGrafter"/>
</dbReference>
<evidence type="ECO:0000313" key="2">
    <source>
        <dbReference type="EMBL" id="EKC56920.1"/>
    </source>
</evidence>
<organism evidence="2">
    <name type="scientific">human gut metagenome</name>
    <dbReference type="NCBI Taxonomy" id="408170"/>
    <lineage>
        <taxon>unclassified sequences</taxon>
        <taxon>metagenomes</taxon>
        <taxon>organismal metagenomes</taxon>
    </lineage>
</organism>
<dbReference type="PANTHER" id="PTHR30050">
    <property type="entry name" value="CHROMOSOMAL REPLICATION INITIATOR PROTEIN DNAA"/>
    <property type="match status" value="1"/>
</dbReference>
<accession>K1SSR4</accession>
<dbReference type="Gene3D" id="1.10.1750.10">
    <property type="match status" value="1"/>
</dbReference>
<dbReference type="GO" id="GO:0006275">
    <property type="term" value="P:regulation of DNA replication"/>
    <property type="evidence" value="ECO:0007669"/>
    <property type="project" value="InterPro"/>
</dbReference>
<dbReference type="CDD" id="cd06571">
    <property type="entry name" value="Bac_DnaA_C"/>
    <property type="match status" value="1"/>
</dbReference>
<proteinExistence type="predicted"/>
<comment type="caution">
    <text evidence="2">The sequence shown here is derived from an EMBL/GenBank/DDBJ whole genome shotgun (WGS) entry which is preliminary data.</text>
</comment>
<name>K1SSR4_9ZZZZ</name>
<dbReference type="GO" id="GO:0005524">
    <property type="term" value="F:ATP binding"/>
    <property type="evidence" value="ECO:0007669"/>
    <property type="project" value="InterPro"/>
</dbReference>
<dbReference type="PANTHER" id="PTHR30050:SF2">
    <property type="entry name" value="CHROMOSOMAL REPLICATION INITIATOR PROTEIN DNAA"/>
    <property type="match status" value="1"/>
</dbReference>
<gene>
    <name evidence="2" type="ORF">OBE_10813</name>
</gene>
<dbReference type="Pfam" id="PF08299">
    <property type="entry name" value="Bac_DnaA_C"/>
    <property type="match status" value="1"/>
</dbReference>
<dbReference type="PROSITE" id="PS01008">
    <property type="entry name" value="DNAA"/>
    <property type="match status" value="1"/>
</dbReference>
<dbReference type="SMART" id="SM00760">
    <property type="entry name" value="Bac_DnaA_C"/>
    <property type="match status" value="1"/>
</dbReference>
<dbReference type="InterPro" id="IPR010921">
    <property type="entry name" value="Trp_repressor/repl_initiator"/>
</dbReference>